<dbReference type="VEuPathDB" id="MicrosporidiaDB:H312_03633"/>
<dbReference type="Proteomes" id="UP000030655">
    <property type="component" value="Unassembled WGS sequence"/>
</dbReference>
<proteinExistence type="predicted"/>
<sequence>MSELFLILDRNNKILNSYEKDLEDDIKYFCIIKSSIIIYKITHF</sequence>
<protein>
    <submittedName>
        <fullName evidence="1">Uncharacterized protein</fullName>
    </submittedName>
</protein>
<gene>
    <name evidence="1" type="ORF">H312_03633</name>
</gene>
<reference evidence="1 2" key="2">
    <citation type="submission" date="2014-03" db="EMBL/GenBank/DDBJ databases">
        <title>The Genome Sequence of Anncaliia algerae insect isolate PRA339.</title>
        <authorList>
            <consortium name="The Broad Institute Genome Sequencing Platform"/>
            <consortium name="The Broad Institute Genome Sequencing Center for Infectious Disease"/>
            <person name="Cuomo C."/>
            <person name="Becnel J."/>
            <person name="Sanscrainte N."/>
            <person name="Walker B."/>
            <person name="Young S.K."/>
            <person name="Zeng Q."/>
            <person name="Gargeya S."/>
            <person name="Fitzgerald M."/>
            <person name="Haas B."/>
            <person name="Abouelleil A."/>
            <person name="Alvarado L."/>
            <person name="Arachchi H.M."/>
            <person name="Berlin A.M."/>
            <person name="Chapman S.B."/>
            <person name="Dewar J."/>
            <person name="Goldberg J."/>
            <person name="Griggs A."/>
            <person name="Gujja S."/>
            <person name="Hansen M."/>
            <person name="Howarth C."/>
            <person name="Imamovic A."/>
            <person name="Larimer J."/>
            <person name="McCowan C."/>
            <person name="Murphy C."/>
            <person name="Neiman D."/>
            <person name="Pearson M."/>
            <person name="Priest M."/>
            <person name="Roberts A."/>
            <person name="Saif S."/>
            <person name="Shea T."/>
            <person name="Sisk P."/>
            <person name="Sykes S."/>
            <person name="Wortman J."/>
            <person name="Nusbaum C."/>
            <person name="Birren B."/>
        </authorList>
    </citation>
    <scope>NUCLEOTIDE SEQUENCE [LARGE SCALE GENOMIC DNA]</scope>
    <source>
        <strain evidence="1 2">PRA339</strain>
    </source>
</reference>
<dbReference type="HOGENOM" id="CLU_3224438_0_0_1"/>
<dbReference type="EMBL" id="KK365505">
    <property type="protein sequence ID" value="KCZ78985.1"/>
    <property type="molecule type" value="Genomic_DNA"/>
</dbReference>
<evidence type="ECO:0000313" key="2">
    <source>
        <dbReference type="Proteomes" id="UP000030655"/>
    </source>
</evidence>
<name>A0A059EVQ1_9MICR</name>
<dbReference type="AlphaFoldDB" id="A0A059EVQ1"/>
<evidence type="ECO:0000313" key="1">
    <source>
        <dbReference type="EMBL" id="KCZ78985.1"/>
    </source>
</evidence>
<organism evidence="1 2">
    <name type="scientific">Anncaliia algerae PRA339</name>
    <dbReference type="NCBI Taxonomy" id="1288291"/>
    <lineage>
        <taxon>Eukaryota</taxon>
        <taxon>Fungi</taxon>
        <taxon>Fungi incertae sedis</taxon>
        <taxon>Microsporidia</taxon>
        <taxon>Tubulinosematoidea</taxon>
        <taxon>Tubulinosematidae</taxon>
        <taxon>Anncaliia</taxon>
    </lineage>
</organism>
<reference evidence="2" key="1">
    <citation type="submission" date="2013-02" db="EMBL/GenBank/DDBJ databases">
        <authorList>
            <consortium name="The Broad Institute Genome Sequencing Platform"/>
            <person name="Cuomo C."/>
            <person name="Becnel J."/>
            <person name="Sanscrainte N."/>
            <person name="Walker B."/>
            <person name="Young S.K."/>
            <person name="Zeng Q."/>
            <person name="Gargeya S."/>
            <person name="Fitzgerald M."/>
            <person name="Haas B."/>
            <person name="Abouelleil A."/>
            <person name="Alvarado L."/>
            <person name="Arachchi H.M."/>
            <person name="Berlin A.M."/>
            <person name="Chapman S.B."/>
            <person name="Dewar J."/>
            <person name="Goldberg J."/>
            <person name="Griggs A."/>
            <person name="Gujja S."/>
            <person name="Hansen M."/>
            <person name="Howarth C."/>
            <person name="Imamovic A."/>
            <person name="Larimer J."/>
            <person name="McCowan C."/>
            <person name="Murphy C."/>
            <person name="Neiman D."/>
            <person name="Pearson M."/>
            <person name="Priest M."/>
            <person name="Roberts A."/>
            <person name="Saif S."/>
            <person name="Shea T."/>
            <person name="Sisk P."/>
            <person name="Sykes S."/>
            <person name="Wortman J."/>
            <person name="Nusbaum C."/>
            <person name="Birren B."/>
        </authorList>
    </citation>
    <scope>NUCLEOTIDE SEQUENCE [LARGE SCALE GENOMIC DNA]</scope>
    <source>
        <strain evidence="2">PRA339</strain>
    </source>
</reference>
<accession>A0A059EVQ1</accession>
<keyword evidence="2" id="KW-1185">Reference proteome</keyword>